<keyword evidence="2" id="KW-0732">Signal</keyword>
<dbReference type="GO" id="GO:0016787">
    <property type="term" value="F:hydrolase activity"/>
    <property type="evidence" value="ECO:0007669"/>
    <property type="project" value="UniProtKB-KW"/>
</dbReference>
<evidence type="ECO:0000256" key="1">
    <source>
        <dbReference type="ARBA" id="ARBA00004613"/>
    </source>
</evidence>
<sequence>MKTGYVDNFERQIKFLKKHFNFCYPEDYFSGNSKKGINILITFDDGYKDNYDLAAPILKRFEAPSIFFLATNYIGVNDWLWHDKVRYLIQNGALKSSEAEGHLRTMNLKGTIDPKFKLFVDSNFPKEAPKRMMMNWEEVRKLNEMSLRIGAHTCNHLILTELNTLKQHEEIDLSSKKIESITEKKCDYIAYPNGLYNTDTISVLHSLNLSWGFTTESGVNMINTEKTGLKRIGMNASDNICTLLLKITLNTIR</sequence>
<dbReference type="InterPro" id="IPR002509">
    <property type="entry name" value="NODB_dom"/>
</dbReference>
<proteinExistence type="predicted"/>
<dbReference type="Gene3D" id="3.20.20.370">
    <property type="entry name" value="Glycoside hydrolase/deacetylase"/>
    <property type="match status" value="1"/>
</dbReference>
<dbReference type="PROSITE" id="PS51677">
    <property type="entry name" value="NODB"/>
    <property type="match status" value="1"/>
</dbReference>
<keyword evidence="4" id="KW-0378">Hydrolase</keyword>
<evidence type="ECO:0000256" key="2">
    <source>
        <dbReference type="ARBA" id="ARBA00022729"/>
    </source>
</evidence>
<dbReference type="InterPro" id="IPR011330">
    <property type="entry name" value="Glyco_hydro/deAcase_b/a-brl"/>
</dbReference>
<feature type="domain" description="NodB homology" evidence="3">
    <location>
        <begin position="37"/>
        <end position="253"/>
    </location>
</feature>
<dbReference type="InterPro" id="IPR051398">
    <property type="entry name" value="Polysacch_Deacetylase"/>
</dbReference>
<dbReference type="Proteomes" id="UP001474120">
    <property type="component" value="Unassembled WGS sequence"/>
</dbReference>
<dbReference type="RefSeq" id="WP_342161332.1">
    <property type="nucleotide sequence ID" value="NZ_JBCDNA010000003.1"/>
</dbReference>
<evidence type="ECO:0000259" key="3">
    <source>
        <dbReference type="PROSITE" id="PS51677"/>
    </source>
</evidence>
<dbReference type="CDD" id="cd10918">
    <property type="entry name" value="CE4_NodB_like_5s_6s"/>
    <property type="match status" value="1"/>
</dbReference>
<dbReference type="PANTHER" id="PTHR34216:SF3">
    <property type="entry name" value="POLY-BETA-1,6-N-ACETYL-D-GLUCOSAMINE N-DEACETYLASE"/>
    <property type="match status" value="1"/>
</dbReference>
<dbReference type="Pfam" id="PF01522">
    <property type="entry name" value="Polysacc_deac_1"/>
    <property type="match status" value="1"/>
</dbReference>
<evidence type="ECO:0000313" key="4">
    <source>
        <dbReference type="EMBL" id="MEL4457172.1"/>
    </source>
</evidence>
<dbReference type="EC" id="3.-.-.-" evidence="4"/>
<name>A0ABU9L403_9FLAO</name>
<dbReference type="SUPFAM" id="SSF88713">
    <property type="entry name" value="Glycoside hydrolase/deacetylase"/>
    <property type="match status" value="1"/>
</dbReference>
<reference evidence="4 5" key="1">
    <citation type="submission" date="2024-04" db="EMBL/GenBank/DDBJ databases">
        <title>whole genome sequencing of Lutimonas vermicola strain IMCC1616.</title>
        <authorList>
            <person name="Bae S.S."/>
        </authorList>
    </citation>
    <scope>NUCLEOTIDE SEQUENCE [LARGE SCALE GENOMIC DNA]</scope>
    <source>
        <strain evidence="4 5">IMCC1616</strain>
    </source>
</reference>
<evidence type="ECO:0000313" key="5">
    <source>
        <dbReference type="Proteomes" id="UP001474120"/>
    </source>
</evidence>
<dbReference type="PANTHER" id="PTHR34216">
    <property type="match status" value="1"/>
</dbReference>
<organism evidence="4 5">
    <name type="scientific">Lutimonas vermicola</name>
    <dbReference type="NCBI Taxonomy" id="414288"/>
    <lineage>
        <taxon>Bacteria</taxon>
        <taxon>Pseudomonadati</taxon>
        <taxon>Bacteroidota</taxon>
        <taxon>Flavobacteriia</taxon>
        <taxon>Flavobacteriales</taxon>
        <taxon>Flavobacteriaceae</taxon>
        <taxon>Lutimonas</taxon>
    </lineage>
</organism>
<comment type="subcellular location">
    <subcellularLocation>
        <location evidence="1">Secreted</location>
    </subcellularLocation>
</comment>
<dbReference type="EMBL" id="JBCDNA010000003">
    <property type="protein sequence ID" value="MEL4457172.1"/>
    <property type="molecule type" value="Genomic_DNA"/>
</dbReference>
<accession>A0ABU9L403</accession>
<comment type="caution">
    <text evidence="4">The sequence shown here is derived from an EMBL/GenBank/DDBJ whole genome shotgun (WGS) entry which is preliminary data.</text>
</comment>
<keyword evidence="5" id="KW-1185">Reference proteome</keyword>
<protein>
    <submittedName>
        <fullName evidence="4">Polysaccharide deacetylase family protein</fullName>
        <ecNumber evidence="4">3.-.-.-</ecNumber>
    </submittedName>
</protein>
<gene>
    <name evidence="4" type="ORF">AABB81_14790</name>
</gene>